<name>A0ABW2KEK4_9ACTN</name>
<accession>A0ABW2KEK4</accession>
<reference evidence="13" key="1">
    <citation type="journal article" date="2019" name="Int. J. Syst. Evol. Microbiol.">
        <title>The Global Catalogue of Microorganisms (GCM) 10K type strain sequencing project: providing services to taxonomists for standard genome sequencing and annotation.</title>
        <authorList>
            <consortium name="The Broad Institute Genomics Platform"/>
            <consortium name="The Broad Institute Genome Sequencing Center for Infectious Disease"/>
            <person name="Wu L."/>
            <person name="Ma J."/>
        </authorList>
    </citation>
    <scope>NUCLEOTIDE SEQUENCE [LARGE SCALE GENOMIC DNA]</scope>
    <source>
        <strain evidence="13">CGMCC 4.7382</strain>
    </source>
</reference>
<dbReference type="PANTHER" id="PTHR42655">
    <property type="entry name" value="GLYCOGEN PHOSPHORYLASE"/>
    <property type="match status" value="1"/>
</dbReference>
<dbReference type="EC" id="2.4.1.1" evidence="4"/>
<evidence type="ECO:0000256" key="10">
    <source>
        <dbReference type="ARBA" id="ARBA00025174"/>
    </source>
</evidence>
<evidence type="ECO:0000256" key="5">
    <source>
        <dbReference type="ARBA" id="ARBA00022533"/>
    </source>
</evidence>
<sequence length="879" mass="97244">MKAIRRFTVRTVLPEELAALGRLAANLRWAWHAPTREVFAAVDQELWEQVGHDPLRLLGEADADRLAELAADEAFCARLRAATADLDGYLTEPRWYQGLAAENGGEPPAGVAYFSAEYGLTAALPQYSGGLGILAGDHLKSASDLGVPLIGVGLLYRHGYFSQTLSPEGWQLEEYPELDPRGLPMTRLRHPDGAPVEVRVDLPEDRELTAHVWVVRVGRVPLLLLDADHEANDAELRRVTDRLYGGGTDHRLRQELLLGIGGLRAVRAYCALTGHPAPEVFHMNEGHAGFLGLERVREYVTGDGLDFDEAVEATRAGTVFTTHTPVPAGIDRFPRDLVQRHLASAVHRHAGGGVVDRLPPDRVMALGAENYEGGDPHVFNMAVMGMRLAQRVNGVSRLHGEVSREMFRGLWPGFDADEVPITSITNGVHARTWVAEEAQELAARIVPDSEEFERPDGWRKVTGTDERDLWEMRRTLRRRLVADVRHRLRRSWRQRGASHAELGWIDDVLDPDVLTIGFARRVPSYKRLTLMLRDRERLRRLLLHPERPVQIVIAGKAHPADEGGKRLIQEIVRFADDPTVRHRIVFLPDYDMAVARSLVQGSDVWLNNPLRPLEACGTSGMKVALNGGLNLSVRDGWWDEWFDGSNGWAIPTADSVPDPDRRDELEAAALYSLIEDQVAPLFYDHDEGGLPKRWLEMVKHTLVSLGPKVLATRMVRDYVRQLYQGAADASRRLTADGLAGVHELAAWKRRVVQAWPALHVEHVEAVGSADPPQVGDELEVRATLVLGDLDPSDVRVEAVVGRIGPGDELTDPVPARLTPAAADGPLVRYTGRVPLDRAGALGCTVRVLPDHPLLSGPAELGLVLVPEPPQEMHDGLVLR</sequence>
<evidence type="ECO:0000256" key="8">
    <source>
        <dbReference type="ARBA" id="ARBA00022898"/>
    </source>
</evidence>
<comment type="cofactor">
    <cofactor evidence="2">
        <name>pyridoxal 5'-phosphate</name>
        <dbReference type="ChEBI" id="CHEBI:597326"/>
    </cofactor>
</comment>
<protein>
    <recommendedName>
        <fullName evidence="4">glycogen phosphorylase</fullName>
        <ecNumber evidence="4">2.4.1.1</ecNumber>
    </recommendedName>
</protein>
<evidence type="ECO:0000256" key="2">
    <source>
        <dbReference type="ARBA" id="ARBA00001933"/>
    </source>
</evidence>
<dbReference type="InterPro" id="IPR000811">
    <property type="entry name" value="Glyco_trans_35"/>
</dbReference>
<evidence type="ECO:0000313" key="12">
    <source>
        <dbReference type="EMBL" id="MFC7327778.1"/>
    </source>
</evidence>
<keyword evidence="13" id="KW-1185">Reference proteome</keyword>
<gene>
    <name evidence="12" type="primary">glgP</name>
    <name evidence="12" type="ORF">ACFQRF_08475</name>
</gene>
<keyword evidence="7" id="KW-0808">Transferase</keyword>
<dbReference type="InterPro" id="IPR011834">
    <property type="entry name" value="Agluc_phsphrylas"/>
</dbReference>
<keyword evidence="6" id="KW-0328">Glycosyltransferase</keyword>
<comment type="similarity">
    <text evidence="3">Belongs to the glycogen phosphorylase family.</text>
</comment>
<dbReference type="Proteomes" id="UP001596540">
    <property type="component" value="Unassembled WGS sequence"/>
</dbReference>
<evidence type="ECO:0000259" key="11">
    <source>
        <dbReference type="Pfam" id="PF11897"/>
    </source>
</evidence>
<dbReference type="Pfam" id="PF00343">
    <property type="entry name" value="Phosphorylase"/>
    <property type="match status" value="1"/>
</dbReference>
<dbReference type="Pfam" id="PF11897">
    <property type="entry name" value="DUF3417"/>
    <property type="match status" value="1"/>
</dbReference>
<evidence type="ECO:0000256" key="6">
    <source>
        <dbReference type="ARBA" id="ARBA00022676"/>
    </source>
</evidence>
<dbReference type="Gene3D" id="3.40.50.2000">
    <property type="entry name" value="Glycogen Phosphorylase B"/>
    <property type="match status" value="3"/>
</dbReference>
<comment type="function">
    <text evidence="10">Phosphorylase is an important allosteric enzyme in carbohydrate metabolism. Enzymes from different sources differ in their regulatory mechanisms and in their natural substrates. However, all known phosphorylases share catalytic and structural properties.</text>
</comment>
<evidence type="ECO:0000256" key="7">
    <source>
        <dbReference type="ARBA" id="ARBA00022679"/>
    </source>
</evidence>
<dbReference type="InterPro" id="IPR024517">
    <property type="entry name" value="Glycogen_phosphorylase_DUF3417"/>
</dbReference>
<dbReference type="RefSeq" id="WP_379870245.1">
    <property type="nucleotide sequence ID" value="NZ_JBHTBH010000003.1"/>
</dbReference>
<comment type="catalytic activity">
    <reaction evidence="1">
        <text>[(1-&gt;4)-alpha-D-glucosyl](n) + phosphate = [(1-&gt;4)-alpha-D-glucosyl](n-1) + alpha-D-glucose 1-phosphate</text>
        <dbReference type="Rhea" id="RHEA:41732"/>
        <dbReference type="Rhea" id="RHEA-COMP:9584"/>
        <dbReference type="Rhea" id="RHEA-COMP:9586"/>
        <dbReference type="ChEBI" id="CHEBI:15444"/>
        <dbReference type="ChEBI" id="CHEBI:43474"/>
        <dbReference type="ChEBI" id="CHEBI:58601"/>
        <dbReference type="EC" id="2.4.1.1"/>
    </reaction>
</comment>
<keyword evidence="8" id="KW-0663">Pyridoxal phosphate</keyword>
<organism evidence="12 13">
    <name type="scientific">Marinactinospora rubrisoli</name>
    <dbReference type="NCBI Taxonomy" id="2715399"/>
    <lineage>
        <taxon>Bacteria</taxon>
        <taxon>Bacillati</taxon>
        <taxon>Actinomycetota</taxon>
        <taxon>Actinomycetes</taxon>
        <taxon>Streptosporangiales</taxon>
        <taxon>Nocardiopsidaceae</taxon>
        <taxon>Marinactinospora</taxon>
    </lineage>
</organism>
<proteinExistence type="inferred from homology"/>
<dbReference type="PROSITE" id="PS00102">
    <property type="entry name" value="PHOSPHORYLASE"/>
    <property type="match status" value="1"/>
</dbReference>
<keyword evidence="5" id="KW-0021">Allosteric enzyme</keyword>
<dbReference type="PANTHER" id="PTHR42655:SF1">
    <property type="entry name" value="GLYCOGEN PHOSPHORYLASE"/>
    <property type="match status" value="1"/>
</dbReference>
<dbReference type="EMBL" id="JBHTBH010000003">
    <property type="protein sequence ID" value="MFC7327778.1"/>
    <property type="molecule type" value="Genomic_DNA"/>
</dbReference>
<keyword evidence="9" id="KW-0119">Carbohydrate metabolism</keyword>
<dbReference type="InterPro" id="IPR035090">
    <property type="entry name" value="Pyridoxal_P_attach_site"/>
</dbReference>
<dbReference type="SUPFAM" id="SSF53756">
    <property type="entry name" value="UDP-Glycosyltransferase/glycogen phosphorylase"/>
    <property type="match status" value="1"/>
</dbReference>
<comment type="caution">
    <text evidence="12">The sequence shown here is derived from an EMBL/GenBank/DDBJ whole genome shotgun (WGS) entry which is preliminary data.</text>
</comment>
<evidence type="ECO:0000256" key="1">
    <source>
        <dbReference type="ARBA" id="ARBA00001275"/>
    </source>
</evidence>
<dbReference type="InterPro" id="IPR052182">
    <property type="entry name" value="Glycogen/Maltodextrin_Phosph"/>
</dbReference>
<evidence type="ECO:0000256" key="3">
    <source>
        <dbReference type="ARBA" id="ARBA00006047"/>
    </source>
</evidence>
<evidence type="ECO:0000313" key="13">
    <source>
        <dbReference type="Proteomes" id="UP001596540"/>
    </source>
</evidence>
<feature type="domain" description="DUF3417" evidence="11">
    <location>
        <begin position="13"/>
        <end position="124"/>
    </location>
</feature>
<dbReference type="PIRSF" id="PIRSF000460">
    <property type="entry name" value="Pprylas_GlgP"/>
    <property type="match status" value="1"/>
</dbReference>
<dbReference type="NCBIfam" id="TIGR02094">
    <property type="entry name" value="more_P_ylases"/>
    <property type="match status" value="1"/>
</dbReference>
<evidence type="ECO:0000256" key="4">
    <source>
        <dbReference type="ARBA" id="ARBA00012591"/>
    </source>
</evidence>
<evidence type="ECO:0000256" key="9">
    <source>
        <dbReference type="ARBA" id="ARBA00023277"/>
    </source>
</evidence>